<proteinExistence type="predicted"/>
<evidence type="ECO:0000313" key="2">
    <source>
        <dbReference type="Proteomes" id="UP001157418"/>
    </source>
</evidence>
<evidence type="ECO:0000313" key="1">
    <source>
        <dbReference type="EMBL" id="CAH1450915.1"/>
    </source>
</evidence>
<protein>
    <submittedName>
        <fullName evidence="1">Uncharacterized protein</fullName>
    </submittedName>
</protein>
<sequence length="94" mass="10824">MKHLRSFPMSFEVFKRVLQPNSLRVRNLNSRPNIPLYFQGEKEKEISPNPKVSESSSIFAAALSRFLLGFLLEAFKLHFCSRQLNTSQNGEVHS</sequence>
<dbReference type="AlphaFoldDB" id="A0AAU9PMW2"/>
<gene>
    <name evidence="1" type="ORF">LVIROSA_LOCUS36306</name>
</gene>
<organism evidence="1 2">
    <name type="scientific">Lactuca virosa</name>
    <dbReference type="NCBI Taxonomy" id="75947"/>
    <lineage>
        <taxon>Eukaryota</taxon>
        <taxon>Viridiplantae</taxon>
        <taxon>Streptophyta</taxon>
        <taxon>Embryophyta</taxon>
        <taxon>Tracheophyta</taxon>
        <taxon>Spermatophyta</taxon>
        <taxon>Magnoliopsida</taxon>
        <taxon>eudicotyledons</taxon>
        <taxon>Gunneridae</taxon>
        <taxon>Pentapetalae</taxon>
        <taxon>asterids</taxon>
        <taxon>campanulids</taxon>
        <taxon>Asterales</taxon>
        <taxon>Asteraceae</taxon>
        <taxon>Cichorioideae</taxon>
        <taxon>Cichorieae</taxon>
        <taxon>Lactucinae</taxon>
        <taxon>Lactuca</taxon>
    </lineage>
</organism>
<accession>A0AAU9PMW2</accession>
<reference evidence="1 2" key="1">
    <citation type="submission" date="2022-01" db="EMBL/GenBank/DDBJ databases">
        <authorList>
            <person name="Xiong W."/>
            <person name="Schranz E."/>
        </authorList>
    </citation>
    <scope>NUCLEOTIDE SEQUENCE [LARGE SCALE GENOMIC DNA]</scope>
</reference>
<name>A0AAU9PMW2_9ASTR</name>
<dbReference type="EMBL" id="CAKMRJ010005634">
    <property type="protein sequence ID" value="CAH1450915.1"/>
    <property type="molecule type" value="Genomic_DNA"/>
</dbReference>
<dbReference type="Proteomes" id="UP001157418">
    <property type="component" value="Unassembled WGS sequence"/>
</dbReference>
<keyword evidence="2" id="KW-1185">Reference proteome</keyword>
<comment type="caution">
    <text evidence="1">The sequence shown here is derived from an EMBL/GenBank/DDBJ whole genome shotgun (WGS) entry which is preliminary data.</text>
</comment>